<organism evidence="1 2">
    <name type="scientific">'Fragaria x ananassa' phyllody phytoplasma</name>
    <dbReference type="NCBI Taxonomy" id="2358428"/>
    <lineage>
        <taxon>Bacteria</taxon>
        <taxon>Bacillati</taxon>
        <taxon>Mycoplasmatota</taxon>
        <taxon>Mollicutes</taxon>
        <taxon>Acholeplasmatales</taxon>
        <taxon>Acholeplasmataceae</taxon>
        <taxon>Candidatus Phytoplasma</taxon>
        <taxon>16SrXIII (Mexican periwinkle virescence group)</taxon>
    </lineage>
</organism>
<name>A0ABS5K3V4_9MOLU</name>
<evidence type="ECO:0000313" key="2">
    <source>
        <dbReference type="Proteomes" id="UP000811481"/>
    </source>
</evidence>
<reference evidence="1" key="1">
    <citation type="submission" date="2021-04" db="EMBL/GenBank/DDBJ databases">
        <title>Draft genome sequence of StrPh-CL8, a phytoplasma strain causing strawberry phyllody in Chile.</title>
        <authorList>
            <person name="Cui W."/>
            <person name="Zamorano A."/>
            <person name="Fiore N."/>
        </authorList>
    </citation>
    <scope>NUCLEOTIDE SEQUENCE [LARGE SCALE GENOMIC DNA]</scope>
    <source>
        <strain evidence="1">StrPh-Cl</strain>
    </source>
</reference>
<dbReference type="Proteomes" id="UP000811481">
    <property type="component" value="Unassembled WGS sequence"/>
</dbReference>
<proteinExistence type="predicted"/>
<comment type="caution">
    <text evidence="1">The sequence shown here is derived from an EMBL/GenBank/DDBJ whole genome shotgun (WGS) entry which is preliminary data.</text>
</comment>
<dbReference type="EMBL" id="JAGVRH010000018">
    <property type="protein sequence ID" value="MBS2126604.1"/>
    <property type="molecule type" value="Genomic_DNA"/>
</dbReference>
<gene>
    <name evidence="1" type="ORF">J8J04_02830</name>
</gene>
<protein>
    <submittedName>
        <fullName evidence="1">Uncharacterized protein</fullName>
    </submittedName>
</protein>
<dbReference type="RefSeq" id="WP_212332162.1">
    <property type="nucleotide sequence ID" value="NZ_JAGVRH010000018.1"/>
</dbReference>
<keyword evidence="2" id="KW-1185">Reference proteome</keyword>
<accession>A0ABS5K3V4</accession>
<sequence>MVNKKMPKRNNQNCYVRKDRIFCRNFYNYDNLEKYEKQIIKNINLEWRKLRGWRD</sequence>
<evidence type="ECO:0000313" key="1">
    <source>
        <dbReference type="EMBL" id="MBS2126604.1"/>
    </source>
</evidence>